<feature type="compositionally biased region" description="Acidic residues" evidence="1">
    <location>
        <begin position="226"/>
        <end position="248"/>
    </location>
</feature>
<dbReference type="GeneID" id="300572419"/>
<feature type="compositionally biased region" description="Basic and acidic residues" evidence="1">
    <location>
        <begin position="215"/>
        <end position="225"/>
    </location>
</feature>
<gene>
    <name evidence="3" type="ORF">CCMA1212_000503</name>
</gene>
<evidence type="ECO:0000259" key="2">
    <source>
        <dbReference type="PROSITE" id="PS50280"/>
    </source>
</evidence>
<proteinExistence type="predicted"/>
<organism evidence="3 4">
    <name type="scientific">Trichoderma ghanense</name>
    <dbReference type="NCBI Taxonomy" id="65468"/>
    <lineage>
        <taxon>Eukaryota</taxon>
        <taxon>Fungi</taxon>
        <taxon>Dikarya</taxon>
        <taxon>Ascomycota</taxon>
        <taxon>Pezizomycotina</taxon>
        <taxon>Sordariomycetes</taxon>
        <taxon>Hypocreomycetidae</taxon>
        <taxon>Hypocreales</taxon>
        <taxon>Hypocreaceae</taxon>
        <taxon>Trichoderma</taxon>
    </lineage>
</organism>
<keyword evidence="4" id="KW-1185">Reference proteome</keyword>
<dbReference type="PROSITE" id="PS50280">
    <property type="entry name" value="SET"/>
    <property type="match status" value="1"/>
</dbReference>
<dbReference type="Proteomes" id="UP001642720">
    <property type="component" value="Unassembled WGS sequence"/>
</dbReference>
<protein>
    <recommendedName>
        <fullName evidence="2">SET domain-containing protein</fullName>
    </recommendedName>
</protein>
<feature type="region of interest" description="Disordered" evidence="1">
    <location>
        <begin position="1"/>
        <end position="51"/>
    </location>
</feature>
<dbReference type="EMBL" id="PPTA01000001">
    <property type="protein sequence ID" value="TFB07114.1"/>
    <property type="molecule type" value="Genomic_DNA"/>
</dbReference>
<comment type="caution">
    <text evidence="3">The sequence shown here is derived from an EMBL/GenBank/DDBJ whole genome shotgun (WGS) entry which is preliminary data.</text>
</comment>
<accession>A0ABY2HGK4</accession>
<reference evidence="3 4" key="1">
    <citation type="submission" date="2018-01" db="EMBL/GenBank/DDBJ databases">
        <title>Genome characterization of the sugarcane-associated fungus Trichoderma ghanense CCMA-1212 and their application in lignocelulose bioconversion.</title>
        <authorList>
            <person name="Steindorff A.S."/>
            <person name="Mendes T.D."/>
            <person name="Vilela E.S.D."/>
            <person name="Rodrigues D.S."/>
            <person name="Formighieri E.F."/>
            <person name="Melo I.S."/>
            <person name="Favaro L.C.L."/>
        </authorList>
    </citation>
    <scope>NUCLEOTIDE SEQUENCE [LARGE SCALE GENOMIC DNA]</scope>
    <source>
        <strain evidence="3 4">CCMA-1212</strain>
    </source>
</reference>
<dbReference type="InterPro" id="IPR046341">
    <property type="entry name" value="SET_dom_sf"/>
</dbReference>
<dbReference type="SUPFAM" id="SSF82199">
    <property type="entry name" value="SET domain"/>
    <property type="match status" value="1"/>
</dbReference>
<feature type="domain" description="SET" evidence="2">
    <location>
        <begin position="67"/>
        <end position="208"/>
    </location>
</feature>
<dbReference type="InterPro" id="IPR001214">
    <property type="entry name" value="SET_dom"/>
</dbReference>
<dbReference type="RefSeq" id="XP_073563315.1">
    <property type="nucleotide sequence ID" value="XM_073697969.1"/>
</dbReference>
<name>A0ABY2HGK4_9HYPO</name>
<evidence type="ECO:0000313" key="3">
    <source>
        <dbReference type="EMBL" id="TFB07114.1"/>
    </source>
</evidence>
<dbReference type="Gene3D" id="2.170.270.10">
    <property type="entry name" value="SET domain"/>
    <property type="match status" value="1"/>
</dbReference>
<feature type="region of interest" description="Disordered" evidence="1">
    <location>
        <begin position="215"/>
        <end position="248"/>
    </location>
</feature>
<evidence type="ECO:0000313" key="4">
    <source>
        <dbReference type="Proteomes" id="UP001642720"/>
    </source>
</evidence>
<evidence type="ECO:0000256" key="1">
    <source>
        <dbReference type="SAM" id="MobiDB-lite"/>
    </source>
</evidence>
<sequence length="248" mass="26842">MSSRPKNWPPSLPYFKAPQHGKDLTPTQLQFLRTKPTTTTTQSQLDDDGNTLPVVPASSPATETPCPRVKILPITDPLHPAYGQFGLFAATNISPGELIVAYLGRLHGRGTTSEESDYDIWLEREMDVAADAALGGNEGRFVNDYRGVPCGREKGRPNARFGNAFCERWGEVCVGVWAVGGGAGKKGKKKKGVEGGIRKGEEILVSYGKGFWEERRREEGDHGGEGDGDAGGDDYDENDDDDGEGQLS</sequence>